<dbReference type="KEGG" id="pfj:MYCFIDRAFT_212650"/>
<dbReference type="GeneID" id="19337781"/>
<dbReference type="EMBL" id="KB446564">
    <property type="protein sequence ID" value="EME78171.1"/>
    <property type="molecule type" value="Genomic_DNA"/>
</dbReference>
<evidence type="ECO:0000313" key="2">
    <source>
        <dbReference type="Proteomes" id="UP000016932"/>
    </source>
</evidence>
<name>M3A1B0_PSEFD</name>
<reference evidence="1 2" key="1">
    <citation type="journal article" date="2012" name="PLoS Pathog.">
        <title>Diverse lifestyles and strategies of plant pathogenesis encoded in the genomes of eighteen Dothideomycetes fungi.</title>
        <authorList>
            <person name="Ohm R.A."/>
            <person name="Feau N."/>
            <person name="Henrissat B."/>
            <person name="Schoch C.L."/>
            <person name="Horwitz B.A."/>
            <person name="Barry K.W."/>
            <person name="Condon B.J."/>
            <person name="Copeland A.C."/>
            <person name="Dhillon B."/>
            <person name="Glaser F."/>
            <person name="Hesse C.N."/>
            <person name="Kosti I."/>
            <person name="LaButti K."/>
            <person name="Lindquist E.A."/>
            <person name="Lucas S."/>
            <person name="Salamov A.A."/>
            <person name="Bradshaw R.E."/>
            <person name="Ciuffetti L."/>
            <person name="Hamelin R.C."/>
            <person name="Kema G.H.J."/>
            <person name="Lawrence C."/>
            <person name="Scott J.A."/>
            <person name="Spatafora J.W."/>
            <person name="Turgeon B.G."/>
            <person name="de Wit P.J.G.M."/>
            <person name="Zhong S."/>
            <person name="Goodwin S.B."/>
            <person name="Grigoriev I.V."/>
        </authorList>
    </citation>
    <scope>NUCLEOTIDE SEQUENCE [LARGE SCALE GENOMIC DNA]</scope>
    <source>
        <strain evidence="1 2">CIRAD86</strain>
    </source>
</reference>
<protein>
    <submittedName>
        <fullName evidence="1">Uncharacterized protein</fullName>
    </submittedName>
</protein>
<proteinExistence type="predicted"/>
<sequence>MRPPQKTKKKKRHSMTCSDTHMRSQLKFTSLHRPQSDHFFGNCICKPSDCRHFSLIQVISHSSHALHPERATSINSTVCCASPSARSPWRGHLRVKTVLHRQHSCRYAAATLDNFCTALRKIHDVALSHHPSKSANNNSQLLDYLAPPSHHHHHRLLQRFGGK</sequence>
<dbReference type="Proteomes" id="UP000016932">
    <property type="component" value="Unassembled WGS sequence"/>
</dbReference>
<evidence type="ECO:0000313" key="1">
    <source>
        <dbReference type="EMBL" id="EME78171.1"/>
    </source>
</evidence>
<dbReference type="AlphaFoldDB" id="M3A1B0"/>
<dbReference type="RefSeq" id="XP_007931851.1">
    <property type="nucleotide sequence ID" value="XM_007933660.1"/>
</dbReference>
<accession>M3A1B0</accession>
<keyword evidence="2" id="KW-1185">Reference proteome</keyword>
<gene>
    <name evidence="1" type="ORF">MYCFIDRAFT_212650</name>
</gene>
<dbReference type="VEuPathDB" id="FungiDB:MYCFIDRAFT_212650"/>
<dbReference type="HOGENOM" id="CLU_1627802_0_0_1"/>
<organism evidence="1 2">
    <name type="scientific">Pseudocercospora fijiensis (strain CIRAD86)</name>
    <name type="common">Black leaf streak disease fungus</name>
    <name type="synonym">Mycosphaerella fijiensis</name>
    <dbReference type="NCBI Taxonomy" id="383855"/>
    <lineage>
        <taxon>Eukaryota</taxon>
        <taxon>Fungi</taxon>
        <taxon>Dikarya</taxon>
        <taxon>Ascomycota</taxon>
        <taxon>Pezizomycotina</taxon>
        <taxon>Dothideomycetes</taxon>
        <taxon>Dothideomycetidae</taxon>
        <taxon>Mycosphaerellales</taxon>
        <taxon>Mycosphaerellaceae</taxon>
        <taxon>Pseudocercospora</taxon>
    </lineage>
</organism>